<dbReference type="OrthoDB" id="5500923at2"/>
<evidence type="ECO:0008006" key="3">
    <source>
        <dbReference type="Google" id="ProtNLM"/>
    </source>
</evidence>
<dbReference type="RefSeq" id="WP_155316487.1">
    <property type="nucleotide sequence ID" value="NZ_AP021874.1"/>
</dbReference>
<evidence type="ECO:0000313" key="1">
    <source>
        <dbReference type="EMBL" id="BBO68315.1"/>
    </source>
</evidence>
<dbReference type="KEGG" id="dalk:DSCA_22450"/>
<name>A0A5K7YIV0_9BACT</name>
<dbReference type="EMBL" id="AP021874">
    <property type="protein sequence ID" value="BBO68315.1"/>
    <property type="molecule type" value="Genomic_DNA"/>
</dbReference>
<dbReference type="AlphaFoldDB" id="A0A5K7YIV0"/>
<dbReference type="Proteomes" id="UP000427906">
    <property type="component" value="Chromosome"/>
</dbReference>
<organism evidence="1 2">
    <name type="scientific">Desulfosarcina alkanivorans</name>
    <dbReference type="NCBI Taxonomy" id="571177"/>
    <lineage>
        <taxon>Bacteria</taxon>
        <taxon>Pseudomonadati</taxon>
        <taxon>Thermodesulfobacteriota</taxon>
        <taxon>Desulfobacteria</taxon>
        <taxon>Desulfobacterales</taxon>
        <taxon>Desulfosarcinaceae</taxon>
        <taxon>Desulfosarcina</taxon>
    </lineage>
</organism>
<sequence length="404" mass="44863">MTPRRVNRLLPFLAMGIGILIVTACSPSMPRSPLSPAARTDRLSEAEQIAGEIMAYLIEVVLGRAGAPDKRDAWATRGRDLPLDFDMVSRRMYGPVPLRAELMVLDTNILGLSRVLYHYDPRLNLFKGTRDHDSLYPCAELMAIRLLLLRKLHRNERVSIAGLLRNSDRFAPGSRDASAAELAAMQLTATEFRFLKAIFQSEPAFLRYLRHPFIISTFRKIGVAEPDALTLSADLAATYSRFSCEPDRKKKAPPATIAIVPAMNAMFEAAPATGRIRPSDDYLKLQEQLRSDIVRRIPAGHHGPSTAQKLAFFTPDRPVTLTPENADRVIGQLCPNADFTVILLGKNVYRAMHIDPHADISPHKQRIYLDVDDVRYRQIDDDIDTIVSAILPAITAAAAAHPAS</sequence>
<evidence type="ECO:0000313" key="2">
    <source>
        <dbReference type="Proteomes" id="UP000427906"/>
    </source>
</evidence>
<keyword evidence="2" id="KW-1185">Reference proteome</keyword>
<accession>A0A5K7YIV0</accession>
<gene>
    <name evidence="1" type="ORF">DSCA_22450</name>
</gene>
<protein>
    <recommendedName>
        <fullName evidence="3">Lipoprotein</fullName>
    </recommendedName>
</protein>
<dbReference type="PROSITE" id="PS51257">
    <property type="entry name" value="PROKAR_LIPOPROTEIN"/>
    <property type="match status" value="1"/>
</dbReference>
<proteinExistence type="predicted"/>
<reference evidence="1 2" key="1">
    <citation type="submission" date="2019-11" db="EMBL/GenBank/DDBJ databases">
        <title>Comparative genomics of hydrocarbon-degrading Desulfosarcina strains.</title>
        <authorList>
            <person name="Watanabe M."/>
            <person name="Kojima H."/>
            <person name="Fukui M."/>
        </authorList>
    </citation>
    <scope>NUCLEOTIDE SEQUENCE [LARGE SCALE GENOMIC DNA]</scope>
    <source>
        <strain evidence="1 2">PL12</strain>
    </source>
</reference>